<evidence type="ECO:0000313" key="3">
    <source>
        <dbReference type="Proteomes" id="UP000011724"/>
    </source>
</evidence>
<dbReference type="PROSITE" id="PS50914">
    <property type="entry name" value="BON"/>
    <property type="match status" value="2"/>
</dbReference>
<evidence type="ECO:0000313" key="2">
    <source>
        <dbReference type="EMBL" id="CCH49892.1"/>
    </source>
</evidence>
<dbReference type="InterPro" id="IPR007055">
    <property type="entry name" value="BON_dom"/>
</dbReference>
<accession>M1WTU2</accession>
<dbReference type="PANTHER" id="PTHR34606">
    <property type="entry name" value="BON DOMAIN-CONTAINING PROTEIN"/>
    <property type="match status" value="1"/>
</dbReference>
<dbReference type="STRING" id="1322246.BN4_12659"/>
<feature type="domain" description="BON" evidence="1">
    <location>
        <begin position="39"/>
        <end position="107"/>
    </location>
</feature>
<dbReference type="Pfam" id="PF04972">
    <property type="entry name" value="BON"/>
    <property type="match status" value="2"/>
</dbReference>
<dbReference type="PROSITE" id="PS51257">
    <property type="entry name" value="PROKAR_LIPOPROTEIN"/>
    <property type="match status" value="1"/>
</dbReference>
<protein>
    <submittedName>
        <fullName evidence="2">Transport-associated protein</fullName>
    </submittedName>
</protein>
<dbReference type="InterPro" id="IPR051686">
    <property type="entry name" value="Lipoprotein_DolP"/>
</dbReference>
<dbReference type="PATRIC" id="fig|879567.3.peg.2850"/>
<dbReference type="RefSeq" id="WP_015415935.1">
    <property type="nucleotide sequence ID" value="NC_020409.1"/>
</dbReference>
<feature type="domain" description="BON" evidence="1">
    <location>
        <begin position="116"/>
        <end position="183"/>
    </location>
</feature>
<proteinExistence type="predicted"/>
<name>M1WTU2_PSEP2</name>
<sequence length="183" mass="20509">MRRSVFLSFTLIMLAVQFIGGCAVYDVAVEERNVGTYTSDRKISFLIEEQFLKDDTIKFLDFDAYSYEGNVYLVGEYDSHAQVDKAVSIAKGVKGVKTVTTYFLPKREDDLCGTMDTMDIAAKLKNKLVGDKDIWSTNIDVEIVQCKIIMLGLVGTEKERDEAIAHAKSVPGTRGVKSFIRVR</sequence>
<dbReference type="KEGG" id="dpi:BN4_12659"/>
<gene>
    <name evidence="2" type="ordered locus">BN4_12659</name>
</gene>
<dbReference type="eggNOG" id="COG2823">
    <property type="taxonomic scope" value="Bacteria"/>
</dbReference>
<dbReference type="BioCyc" id="DPIE1322246:BN4_RS13350-MONOMER"/>
<dbReference type="PANTHER" id="PTHR34606:SF16">
    <property type="entry name" value="BON DOMAIN-CONTAINING PROTEIN"/>
    <property type="match status" value="1"/>
</dbReference>
<organism evidence="2 3">
    <name type="scientific">Pseudodesulfovibrio piezophilus (strain DSM 21447 / JCM 15486 / C1TLV30)</name>
    <name type="common">Desulfovibrio piezophilus</name>
    <dbReference type="NCBI Taxonomy" id="1322246"/>
    <lineage>
        <taxon>Bacteria</taxon>
        <taxon>Pseudomonadati</taxon>
        <taxon>Thermodesulfobacteriota</taxon>
        <taxon>Desulfovibrionia</taxon>
        <taxon>Desulfovibrionales</taxon>
        <taxon>Desulfovibrionaceae</taxon>
    </lineage>
</organism>
<dbReference type="Proteomes" id="UP000011724">
    <property type="component" value="Chromosome"/>
</dbReference>
<reference evidence="2 3" key="1">
    <citation type="journal article" date="2013" name="PLoS ONE">
        <title>The first genomic and proteomic characterization of a deep-sea sulfate reducer: insights into the piezophilic lifestyle of Desulfovibrio piezophilus.</title>
        <authorList>
            <person name="Pradel N."/>
            <person name="Ji B."/>
            <person name="Gimenez G."/>
            <person name="Talla E."/>
            <person name="Lenoble P."/>
            <person name="Garel M."/>
            <person name="Tamburini C."/>
            <person name="Fourquet P."/>
            <person name="Lebrun R."/>
            <person name="Bertin P."/>
            <person name="Denis Y."/>
            <person name="Pophillat M."/>
            <person name="Barbe V."/>
            <person name="Ollivier B."/>
            <person name="Dolla A."/>
        </authorList>
    </citation>
    <scope>NUCLEOTIDE SEQUENCE [LARGE SCALE GENOMIC DNA]</scope>
    <source>
        <strain evidence="3">DSM 10523 / SB164P1</strain>
    </source>
</reference>
<dbReference type="HOGENOM" id="CLU_083606_6_0_7"/>
<reference evidence="3" key="2">
    <citation type="journal article" date="2013" name="Stand. Genomic Sci.">
        <title>Complete genome sequence of Desulfocapsa sulfexigens, a marine deltaproteobacterium specialized in disproportionating inorganic sulfur compounds.</title>
        <authorList>
            <person name="Finster K.W."/>
            <person name="Kjeldsen K.U."/>
            <person name="Kube M."/>
            <person name="Reinhardt R."/>
            <person name="Mussmann M."/>
            <person name="Amann R."/>
            <person name="Schreiber L."/>
        </authorList>
    </citation>
    <scope>NUCLEOTIDE SEQUENCE [LARGE SCALE GENOMIC DNA]</scope>
    <source>
        <strain evidence="3">DSM 10523 / SB164P1</strain>
    </source>
</reference>
<dbReference type="AlphaFoldDB" id="M1WTU2"/>
<dbReference type="EMBL" id="FO203427">
    <property type="protein sequence ID" value="CCH49892.1"/>
    <property type="molecule type" value="Genomic_DNA"/>
</dbReference>
<keyword evidence="3" id="KW-1185">Reference proteome</keyword>
<evidence type="ECO:0000259" key="1">
    <source>
        <dbReference type="PROSITE" id="PS50914"/>
    </source>
</evidence>
<dbReference type="OrthoDB" id="5453922at2"/>